<dbReference type="Pfam" id="PF14412">
    <property type="entry name" value="AHH"/>
    <property type="match status" value="1"/>
</dbReference>
<dbReference type="Pfam" id="PF25023">
    <property type="entry name" value="TEN_YD-shell"/>
    <property type="match status" value="2"/>
</dbReference>
<dbReference type="Pfam" id="PF20148">
    <property type="entry name" value="DUF6531"/>
    <property type="match status" value="1"/>
</dbReference>
<dbReference type="Gene3D" id="2.180.10.10">
    <property type="entry name" value="RHS repeat-associated core"/>
    <property type="match status" value="3"/>
</dbReference>
<dbReference type="Proteomes" id="UP000198757">
    <property type="component" value="Unassembled WGS sequence"/>
</dbReference>
<keyword evidence="5" id="KW-1185">Reference proteome</keyword>
<dbReference type="InterPro" id="IPR006530">
    <property type="entry name" value="YD"/>
</dbReference>
<dbReference type="InterPro" id="IPR022385">
    <property type="entry name" value="Rhs_assc_core"/>
</dbReference>
<dbReference type="InterPro" id="IPR032871">
    <property type="entry name" value="AHH_dom_containing"/>
</dbReference>
<dbReference type="STRING" id="1285928.SAMN04487894_10252"/>
<protein>
    <submittedName>
        <fullName evidence="4">RHS repeat-associated core domain-containing protein</fullName>
    </submittedName>
</protein>
<gene>
    <name evidence="4" type="ORF">SAMN04487894_10252</name>
</gene>
<organism evidence="4 5">
    <name type="scientific">Niabella drilacis (strain DSM 25811 / CCM 8410 / CCUG 62505 / LMG 26954 / E90)</name>
    <dbReference type="NCBI Taxonomy" id="1285928"/>
    <lineage>
        <taxon>Bacteria</taxon>
        <taxon>Pseudomonadati</taxon>
        <taxon>Bacteroidota</taxon>
        <taxon>Chitinophagia</taxon>
        <taxon>Chitinophagales</taxon>
        <taxon>Chitinophagaceae</taxon>
        <taxon>Niabella</taxon>
    </lineage>
</organism>
<reference evidence="5" key="1">
    <citation type="submission" date="2016-10" db="EMBL/GenBank/DDBJ databases">
        <authorList>
            <person name="Varghese N."/>
            <person name="Submissions S."/>
        </authorList>
    </citation>
    <scope>NUCLEOTIDE SEQUENCE [LARGE SCALE GENOMIC DNA]</scope>
    <source>
        <strain evidence="5">DSM 25811 / CCM 8410 / LMG 26954 / E90</strain>
    </source>
</reference>
<dbReference type="OrthoDB" id="9765204at2"/>
<feature type="domain" description="DUF6531" evidence="2">
    <location>
        <begin position="278"/>
        <end position="348"/>
    </location>
</feature>
<keyword evidence="1" id="KW-0677">Repeat</keyword>
<dbReference type="NCBIfam" id="TIGR03696">
    <property type="entry name" value="Rhs_assc_core"/>
    <property type="match status" value="1"/>
</dbReference>
<dbReference type="PANTHER" id="PTHR32305">
    <property type="match status" value="1"/>
</dbReference>
<evidence type="ECO:0000259" key="3">
    <source>
        <dbReference type="Pfam" id="PF25023"/>
    </source>
</evidence>
<sequence length="1504" mass="168952">MAVSNKSFGELFGEAKNGLDHLQAGLAGILPSMPGMPVGKYFDLAIGIDFEQTIAPPCPVFPVPHVGLIFDILGAIMNAIASALPVPPEPPEGEDAPVTVLSVATAIVNALKPSVKVHGQWINNAGTPVMHLPAMFLHLLPMAVPTSSSEMWMGSSTVLADGGPFSTQFHPALSCNLVGFPSLPRINKTPRPVLDLMLPTSLLLAIISSGKPVLVGGPPTIDLFQLMIKLGLKGLLKKVKFKKLDDLGAKFQKKIDEIAETNPKLAKALQPIKCKNFGEPVDAATGRVIHTNADFELPGPLPLVWERTYYSDAEEETSLGFNWHHSYNMGLRDVGNGFTLRLRDGREAAMPYLHTGELFYHRIEHLFFEKDGEGYFVTDENKLVYRFNSPANRQGFSMLSSIINPQGFMIRFHYDTRGGLKEITDSCGRQIRVANDAGGRVLRVYMVAGGKELNFIQYRYDAAGNMTGTEEITGAVKSFEYEGRLLKKLTNQSNHCFYWEYEGRGDDARCIHTWGDGGLLEYWATYQQEPDGSGVTTARNSLGHTTEYYYDSKKLIYKIIDANGGITYQSYNALQDLEIVVNPEGGSTRYQYNPYGKLTRLTNENDESTTYMYDDRQNLVYAGSPANRSFSREYDAQNRVVSGTGVNGNRVDYEYEGTHLVRITDHKQRVMKLAYDAHHNLTGLLYPNGLKEVWEYDALGNTIYYRDLRGNTTYYSYNDAGQLTELKGPDGNAHHFRYDTAGNLTEAKDLIRLVQFEYGPLGVLRMRKQNKRTVRFNYDTELQLRSIVNEGGEMYKFGLDALGDVVSEWGFDGLNHRYQRDGNSRVTKVLRPDEKWTGYTYDGVGNIIKEEHSDGSMAAYKYDADNLLIEAINETSHIVLQRDGTGRVIKELQDGYAVNKVYDAEGNCVQTASSLGADIQMQYDEWGRLSGLSGRRLSGAVKPTSLPAAWETKVIDFFKQLESGQNDDNPSGAQNEPAGPGTWQALFLRDDTGLELHRQLSGNVEIKTERDRLGRITRRSIGAHNVEQSRTRYDWGMGNKLNRLVNELSRINTLFDYDAFDNLISASYEQKGGAAETVYRIPDKIGNLFKTRDKSDRKYSKGGRLQEDEKYCYYYDGEGNLAFKEFKHNENTSAVNKAEAAKAKGIILQRSATGWDYEWAGNGMLQKVVNPGGREIEFYYDPLGRRTAKILLDKNARFFEENSGMVTRWIWDGNVPLHEWQYTGRFPPKKTIDSDGIKEEKEPVENLVTWIFEENSFVPCSKLIDHEQYSIVTDYLGTPTHAYNSAGEKVWERELDIYGAVRKESGEKGLVPQLYQGQYMDEETGLAYNRFRYYDHESGGYISQDPIGLWGGLRIFGYVKNVTSQYDSLGLNSTTLNKNLGGVVGDQMQAHHIIPEQVWKANQDFFDDIGFKGKMDQATNGILLPDKAAMVNPEGPQIVHRGSHPKYNDEIADRVTNIRGAYDAGIIDASAAKKQIWKLQNEFKNKLWEGNAQHKIIDGKKKLH</sequence>
<evidence type="ECO:0000313" key="4">
    <source>
        <dbReference type="EMBL" id="SDC32877.1"/>
    </source>
</evidence>
<dbReference type="InterPro" id="IPR050708">
    <property type="entry name" value="T6SS_VgrG/RHS"/>
</dbReference>
<dbReference type="CDD" id="cd14740">
    <property type="entry name" value="PAAR_4"/>
    <property type="match status" value="1"/>
</dbReference>
<evidence type="ECO:0000256" key="1">
    <source>
        <dbReference type="ARBA" id="ARBA00022737"/>
    </source>
</evidence>
<evidence type="ECO:0000313" key="5">
    <source>
        <dbReference type="Proteomes" id="UP000198757"/>
    </source>
</evidence>
<dbReference type="RefSeq" id="WP_090388690.1">
    <property type="nucleotide sequence ID" value="NZ_FMZO01000002.1"/>
</dbReference>
<dbReference type="EMBL" id="FMZO01000002">
    <property type="protein sequence ID" value="SDC32877.1"/>
    <property type="molecule type" value="Genomic_DNA"/>
</dbReference>
<proteinExistence type="predicted"/>
<feature type="domain" description="Teneurin-like YD-shell" evidence="3">
    <location>
        <begin position="560"/>
        <end position="746"/>
    </location>
</feature>
<name>A0A1G6KPP9_NIADE</name>
<accession>A0A1G6KPP9</accession>
<feature type="domain" description="Teneurin-like YD-shell" evidence="3">
    <location>
        <begin position="1264"/>
        <end position="1345"/>
    </location>
</feature>
<evidence type="ECO:0000259" key="2">
    <source>
        <dbReference type="Pfam" id="PF20148"/>
    </source>
</evidence>
<dbReference type="PANTHER" id="PTHR32305:SF15">
    <property type="entry name" value="PROTEIN RHSA-RELATED"/>
    <property type="match status" value="1"/>
</dbReference>
<dbReference type="NCBIfam" id="TIGR01643">
    <property type="entry name" value="YD_repeat_2x"/>
    <property type="match status" value="2"/>
</dbReference>
<dbReference type="InterPro" id="IPR056823">
    <property type="entry name" value="TEN-like_YD-shell"/>
</dbReference>
<dbReference type="InterPro" id="IPR045351">
    <property type="entry name" value="DUF6531"/>
</dbReference>